<keyword evidence="3" id="KW-1185">Reference proteome</keyword>
<dbReference type="PANTHER" id="PTHR34707">
    <property type="entry name" value="VIMENTIN-TYPE INTERMEDIATE FILAMENT-ASSOCIATED COILED-COIL PROTEIN"/>
    <property type="match status" value="1"/>
</dbReference>
<evidence type="ECO:0000256" key="1">
    <source>
        <dbReference type="SAM" id="MobiDB-lite"/>
    </source>
</evidence>
<feature type="region of interest" description="Disordered" evidence="1">
    <location>
        <begin position="392"/>
        <end position="413"/>
    </location>
</feature>
<dbReference type="AlphaFoldDB" id="A0AAV0RA41"/>
<dbReference type="Proteomes" id="UP001154282">
    <property type="component" value="Unassembled WGS sequence"/>
</dbReference>
<accession>A0AAV0RA41</accession>
<feature type="compositionally biased region" description="Basic and acidic residues" evidence="1">
    <location>
        <begin position="246"/>
        <end position="287"/>
    </location>
</feature>
<evidence type="ECO:0000313" key="2">
    <source>
        <dbReference type="EMBL" id="CAI0554385.1"/>
    </source>
</evidence>
<gene>
    <name evidence="2" type="ORF">LITE_LOCUS47178</name>
</gene>
<name>A0AAV0RA41_9ROSI</name>
<proteinExistence type="predicted"/>
<evidence type="ECO:0000313" key="3">
    <source>
        <dbReference type="Proteomes" id="UP001154282"/>
    </source>
</evidence>
<dbReference type="EMBL" id="CAMGYJ010000010">
    <property type="protein sequence ID" value="CAI0554385.1"/>
    <property type="molecule type" value="Genomic_DNA"/>
</dbReference>
<sequence>MVLFDFKSDKHFVASSDRTTLQVYDRNTHWEEVATITARDRDQIDDDDQDEGDDDDDETYDGLMFFDGHGKIEGREALTKLAQHLTRLQLRVSPQGFCFQDVTTLGEHKAFGFHYLRLNDLFNWSYHGIRTPSMATWRRLVLEYTVPKREKRTTPGEKRPTPTADGVSKEMYEELKKTIGKKDEELEKLREEVEKKVDQKKRPMSGGAAVSKKKYEELKRMIEGRDEKIGKMREEMEEQHWEMEKLKEERGKHGVELRELEKKNGKELRKLSKQKDGELETLKREKDGELEEKDEELEALRKEKDDAAKLSKVKDEELKKLREEVKNMKRANKKEDEAAVGEKGKITIDSDEWQKLKKDAAEMRQEVMKKDEEMKRRLEKVGNDNEALQKLANEKTAESQKLRSEKEEMMKENADEMRKLKDQLLQVPREPEQRPKQSWVKTTTTKLVSLSFCNDDIISRRRPVPRDTFCIDERKSSNFNYKPYQKGSVPFLFYSWTSVVDEDSKDWPPPPKMNVYSSSGSFDQDNWWLMKTTHLSDGSLTMMAYYDGNFRCSVFSEYTHPIRLPYSWDNRLMAGTSFFLVHVGREYKLAFMYRD</sequence>
<dbReference type="PANTHER" id="PTHR34707:SF1">
    <property type="entry name" value="VIMENTIN-TYPE INTERMEDIATE FILAMENT-ASSOCIATED COILED-COIL PROTEIN"/>
    <property type="match status" value="1"/>
</dbReference>
<feature type="compositionally biased region" description="Basic and acidic residues" evidence="1">
    <location>
        <begin position="149"/>
        <end position="160"/>
    </location>
</feature>
<dbReference type="GO" id="GO:0045098">
    <property type="term" value="C:type III intermediate filament"/>
    <property type="evidence" value="ECO:0007669"/>
    <property type="project" value="TreeGrafter"/>
</dbReference>
<reference evidence="2" key="1">
    <citation type="submission" date="2022-08" db="EMBL/GenBank/DDBJ databases">
        <authorList>
            <person name="Gutierrez-Valencia J."/>
        </authorList>
    </citation>
    <scope>NUCLEOTIDE SEQUENCE</scope>
</reference>
<feature type="region of interest" description="Disordered" evidence="1">
    <location>
        <begin position="246"/>
        <end position="295"/>
    </location>
</feature>
<feature type="region of interest" description="Disordered" evidence="1">
    <location>
        <begin position="149"/>
        <end position="171"/>
    </location>
</feature>
<organism evidence="2 3">
    <name type="scientific">Linum tenue</name>
    <dbReference type="NCBI Taxonomy" id="586396"/>
    <lineage>
        <taxon>Eukaryota</taxon>
        <taxon>Viridiplantae</taxon>
        <taxon>Streptophyta</taxon>
        <taxon>Embryophyta</taxon>
        <taxon>Tracheophyta</taxon>
        <taxon>Spermatophyta</taxon>
        <taxon>Magnoliopsida</taxon>
        <taxon>eudicotyledons</taxon>
        <taxon>Gunneridae</taxon>
        <taxon>Pentapetalae</taxon>
        <taxon>rosids</taxon>
        <taxon>fabids</taxon>
        <taxon>Malpighiales</taxon>
        <taxon>Linaceae</taxon>
        <taxon>Linum</taxon>
    </lineage>
</organism>
<protein>
    <submittedName>
        <fullName evidence="2">Uncharacterized protein</fullName>
    </submittedName>
</protein>
<comment type="caution">
    <text evidence="2">The sequence shown here is derived from an EMBL/GenBank/DDBJ whole genome shotgun (WGS) entry which is preliminary data.</text>
</comment>